<dbReference type="PANTHER" id="PTHR43162">
    <property type="match status" value="1"/>
</dbReference>
<dbReference type="Gene3D" id="3.90.25.10">
    <property type="entry name" value="UDP-galactose 4-epimerase, domain 1"/>
    <property type="match status" value="1"/>
</dbReference>
<dbReference type="SUPFAM" id="SSF51735">
    <property type="entry name" value="NAD(P)-binding Rossmann-fold domains"/>
    <property type="match status" value="1"/>
</dbReference>
<dbReference type="InterPro" id="IPR051604">
    <property type="entry name" value="Ergot_Alk_Oxidoreductase"/>
</dbReference>
<evidence type="ECO:0000313" key="2">
    <source>
        <dbReference type="EMBL" id="EWT07469.1"/>
    </source>
</evidence>
<dbReference type="Gene3D" id="3.40.50.720">
    <property type="entry name" value="NAD(P)-binding Rossmann-like Domain"/>
    <property type="match status" value="1"/>
</dbReference>
<dbReference type="EMBL" id="AWQS01000011">
    <property type="protein sequence ID" value="EWT07469.1"/>
    <property type="molecule type" value="Genomic_DNA"/>
</dbReference>
<dbReference type="OrthoDB" id="4457504at2"/>
<organism evidence="2 3">
    <name type="scientific">Intrasporangium chromatireducens Q5-1</name>
    <dbReference type="NCBI Taxonomy" id="584657"/>
    <lineage>
        <taxon>Bacteria</taxon>
        <taxon>Bacillati</taxon>
        <taxon>Actinomycetota</taxon>
        <taxon>Actinomycetes</taxon>
        <taxon>Micrococcales</taxon>
        <taxon>Intrasporangiaceae</taxon>
        <taxon>Intrasporangium</taxon>
    </lineage>
</organism>
<dbReference type="InterPro" id="IPR008030">
    <property type="entry name" value="NmrA-like"/>
</dbReference>
<gene>
    <name evidence="2" type="ORF">N864_00135</name>
</gene>
<feature type="domain" description="NmrA-like" evidence="1">
    <location>
        <begin position="1"/>
        <end position="251"/>
    </location>
</feature>
<protein>
    <submittedName>
        <fullName evidence="2">Nmra family transcriptional regulator</fullName>
    </submittedName>
</protein>
<name>W9GUB4_9MICO</name>
<dbReference type="PATRIC" id="fig|584657.3.peg.564"/>
<dbReference type="PANTHER" id="PTHR43162:SF1">
    <property type="entry name" value="PRESTALK A DIFFERENTIATION PROTEIN A"/>
    <property type="match status" value="1"/>
</dbReference>
<reference evidence="3" key="1">
    <citation type="submission" date="2013-08" db="EMBL/GenBank/DDBJ databases">
        <title>Intrasporangium oryzae NRRL B-24470.</title>
        <authorList>
            <person name="Liu H."/>
            <person name="Wang G."/>
        </authorList>
    </citation>
    <scope>NUCLEOTIDE SEQUENCE [LARGE SCALE GENOMIC DNA]</scope>
    <source>
        <strain evidence="3">Q5-1</strain>
    </source>
</reference>
<evidence type="ECO:0000313" key="3">
    <source>
        <dbReference type="Proteomes" id="UP000019494"/>
    </source>
</evidence>
<comment type="caution">
    <text evidence="2">The sequence shown here is derived from an EMBL/GenBank/DDBJ whole genome shotgun (WGS) entry which is preliminary data.</text>
</comment>
<dbReference type="Pfam" id="PF05368">
    <property type="entry name" value="NmrA"/>
    <property type="match status" value="1"/>
</dbReference>
<dbReference type="RefSeq" id="WP_051518105.1">
    <property type="nucleotide sequence ID" value="NZ_AWQS01000011.1"/>
</dbReference>
<evidence type="ECO:0000259" key="1">
    <source>
        <dbReference type="Pfam" id="PF05368"/>
    </source>
</evidence>
<dbReference type="InterPro" id="IPR036291">
    <property type="entry name" value="NAD(P)-bd_dom_sf"/>
</dbReference>
<proteinExistence type="predicted"/>
<accession>W9GUB4</accession>
<dbReference type="Proteomes" id="UP000019494">
    <property type="component" value="Unassembled WGS sequence"/>
</dbReference>
<keyword evidence="3" id="KW-1185">Reference proteome</keyword>
<sequence length="280" mass="29748">MTATVLVIGAAGKTGRAVTRALLERGARVRAAVRPGSTSEPYAAELVSPVTVDLETGLGLERALAGADAVYHLAPNVHPDEVGMARRVADAAGAAGVSRFVFHSVLHPDDDAMPHHVRKGEAERLIRVRLPGATVLRPAAYHQNVLGSALGGRIRVPYSLDAPFTNVDLDDVAEVAARVLTECGHEGRSYDLVGPERYSVRELAAVAADVLGREVVAEQIPLSEWLAGPGGGLGEERTAALLAMFEAYDREGFADESDDLERLLGRRPATWRGVVLRAVT</sequence>
<dbReference type="AlphaFoldDB" id="W9GUB4"/>